<evidence type="ECO:0000313" key="2">
    <source>
        <dbReference type="Proteomes" id="UP000007471"/>
    </source>
</evidence>
<dbReference type="EMBL" id="CP002447">
    <property type="protein sequence ID" value="ADV10307.1"/>
    <property type="molecule type" value="Genomic_DNA"/>
</dbReference>
<dbReference type="AlphaFoldDB" id="E8TKZ7"/>
<gene>
    <name evidence="1" type="ordered locus">Mesci_1143</name>
</gene>
<evidence type="ECO:0000313" key="1">
    <source>
        <dbReference type="EMBL" id="ADV10307.1"/>
    </source>
</evidence>
<protein>
    <submittedName>
        <fullName evidence="1">Uncharacterized protein</fullName>
    </submittedName>
</protein>
<dbReference type="KEGG" id="mci:Mesci_1143"/>
<proteinExistence type="predicted"/>
<dbReference type="OrthoDB" id="8100594at2"/>
<organism evidence="1 2">
    <name type="scientific">Mesorhizobium ciceri biovar biserrulae (strain HAMBI 2942 / LMG 23838 / WSM1271)</name>
    <dbReference type="NCBI Taxonomy" id="765698"/>
    <lineage>
        <taxon>Bacteria</taxon>
        <taxon>Pseudomonadati</taxon>
        <taxon>Pseudomonadota</taxon>
        <taxon>Alphaproteobacteria</taxon>
        <taxon>Hyphomicrobiales</taxon>
        <taxon>Phyllobacteriaceae</taxon>
        <taxon>Mesorhizobium</taxon>
    </lineage>
</organism>
<sequence precursor="true">MILLTKAGTLRGLGSSNVMTDKLNRFWPLIASVAFAVLLAANAAQSAATTKESRPALPSEAQSAEQIFADAPDGVDPVVTGPVSAAFKQRQDAANCDSAVWPNIPMVCYPD</sequence>
<name>E8TKZ7_MESCW</name>
<accession>E8TKZ7</accession>
<dbReference type="PATRIC" id="fig|765698.3.peg.1573"/>
<dbReference type="Proteomes" id="UP000007471">
    <property type="component" value="Chromosome"/>
</dbReference>
<dbReference type="HOGENOM" id="CLU_2382772_0_0_5"/>
<reference evidence="2" key="1">
    <citation type="submission" date="2011-01" db="EMBL/GenBank/DDBJ databases">
        <title>Complete sequence of chromosome of Mesorhizobium ciceri bv. biserrulae WSM1271.</title>
        <authorList>
            <person name="Lucas S."/>
            <person name="Copeland A."/>
            <person name="Lapidus A."/>
            <person name="Cheng J.-F."/>
            <person name="Goodwin L."/>
            <person name="Pitluck S."/>
            <person name="Teshima H."/>
            <person name="Detter J.C."/>
            <person name="Han C."/>
            <person name="Tapia R."/>
            <person name="Land M."/>
            <person name="Hauser L."/>
            <person name="Kyrpides N."/>
            <person name="Ivanova N."/>
            <person name="Nandasena K."/>
            <person name="Reeve W.G."/>
            <person name="Howieson J.G."/>
            <person name="O'Hara G."/>
            <person name="Tiwari R.P."/>
            <person name="Woyke T."/>
        </authorList>
    </citation>
    <scope>NUCLEOTIDE SEQUENCE [LARGE SCALE GENOMIC DNA]</scope>
    <source>
        <strain evidence="2">HAMBI 2942 / LMG 23838 / WSM1271</strain>
    </source>
</reference>